<evidence type="ECO:0000256" key="1">
    <source>
        <dbReference type="SAM" id="MobiDB-lite"/>
    </source>
</evidence>
<gene>
    <name evidence="2" type="ORF">ENN98_07060</name>
</gene>
<dbReference type="AlphaFoldDB" id="A0A7C2XAN0"/>
<protein>
    <submittedName>
        <fullName evidence="2">Uncharacterized protein</fullName>
    </submittedName>
</protein>
<comment type="caution">
    <text evidence="2">The sequence shown here is derived from an EMBL/GenBank/DDBJ whole genome shotgun (WGS) entry which is preliminary data.</text>
</comment>
<name>A0A7C2XAN0_9BACT</name>
<proteinExistence type="predicted"/>
<evidence type="ECO:0000313" key="2">
    <source>
        <dbReference type="EMBL" id="HET98435.1"/>
    </source>
</evidence>
<sequence>MGIGANSVFALENEKVITAPGDRGAVGAFPKVERPGTAFPKVERPGAEFPKQGPPTYDTHK</sequence>
<dbReference type="Proteomes" id="UP000885986">
    <property type="component" value="Unassembled WGS sequence"/>
</dbReference>
<reference evidence="2" key="1">
    <citation type="journal article" date="2020" name="mSystems">
        <title>Genome- and Community-Level Interaction Insights into Carbon Utilization and Element Cycling Functions of Hydrothermarchaeota in Hydrothermal Sediment.</title>
        <authorList>
            <person name="Zhou Z."/>
            <person name="Liu Y."/>
            <person name="Xu W."/>
            <person name="Pan J."/>
            <person name="Luo Z.H."/>
            <person name="Li M."/>
        </authorList>
    </citation>
    <scope>NUCLEOTIDE SEQUENCE [LARGE SCALE GENOMIC DNA]</scope>
    <source>
        <strain evidence="2">SpSt-1224</strain>
    </source>
</reference>
<accession>A0A7C2XAN0</accession>
<dbReference type="EMBL" id="DSDS01000156">
    <property type="protein sequence ID" value="HET98435.1"/>
    <property type="molecule type" value="Genomic_DNA"/>
</dbReference>
<organism evidence="2">
    <name type="scientific">Desulfurivibrio alkaliphilus</name>
    <dbReference type="NCBI Taxonomy" id="427923"/>
    <lineage>
        <taxon>Bacteria</taxon>
        <taxon>Pseudomonadati</taxon>
        <taxon>Thermodesulfobacteriota</taxon>
        <taxon>Desulfobulbia</taxon>
        <taxon>Desulfobulbales</taxon>
        <taxon>Desulfobulbaceae</taxon>
        <taxon>Desulfurivibrio</taxon>
    </lineage>
</organism>
<feature type="region of interest" description="Disordered" evidence="1">
    <location>
        <begin position="21"/>
        <end position="61"/>
    </location>
</feature>